<evidence type="ECO:0008006" key="3">
    <source>
        <dbReference type="Google" id="ProtNLM"/>
    </source>
</evidence>
<name>A0ABQ2YM22_9ACTN</name>
<dbReference type="InterPro" id="IPR021862">
    <property type="entry name" value="DUF3472"/>
</dbReference>
<keyword evidence="2" id="KW-1185">Reference proteome</keyword>
<organism evidence="1 2">
    <name type="scientific">Streptomyces hiroshimensis</name>
    <dbReference type="NCBI Taxonomy" id="66424"/>
    <lineage>
        <taxon>Bacteria</taxon>
        <taxon>Bacillati</taxon>
        <taxon>Actinomycetota</taxon>
        <taxon>Actinomycetes</taxon>
        <taxon>Kitasatosporales</taxon>
        <taxon>Streptomycetaceae</taxon>
        <taxon>Streptomyces</taxon>
    </lineage>
</organism>
<dbReference type="Proteomes" id="UP000659223">
    <property type="component" value="Unassembled WGS sequence"/>
</dbReference>
<proteinExistence type="predicted"/>
<reference evidence="2" key="1">
    <citation type="journal article" date="2019" name="Int. J. Syst. Evol. Microbiol.">
        <title>The Global Catalogue of Microorganisms (GCM) 10K type strain sequencing project: providing services to taxonomists for standard genome sequencing and annotation.</title>
        <authorList>
            <consortium name="The Broad Institute Genomics Platform"/>
            <consortium name="The Broad Institute Genome Sequencing Center for Infectious Disease"/>
            <person name="Wu L."/>
            <person name="Ma J."/>
        </authorList>
    </citation>
    <scope>NUCLEOTIDE SEQUENCE [LARGE SCALE GENOMIC DNA]</scope>
    <source>
        <strain evidence="2">JCM 4586</strain>
    </source>
</reference>
<comment type="caution">
    <text evidence="1">The sequence shown here is derived from an EMBL/GenBank/DDBJ whole genome shotgun (WGS) entry which is preliminary data.</text>
</comment>
<sequence length="375" mass="41647">MEQLPMPVETPAPDTPEEASAADAVYVAPAGKASIAAADILVSEFMARAAPNCTYWATQNWNAGGKFGGYGGFQQSPSDGRKIITSLWDHKDVKGCVELFYRTPEGESQPFGGEGTGRQLITPYPWESDSWYRLVFRCWDDDAPGRGTCLGQWVYAVDGSMAGKWFAAGALRYPTRSERFSWGLGLFQEDWCSTGKDHREFRLRNCWSRNAGNGQWEPWTELKVTGKNINKDWDGGFEGKDYCWGAAGGNTVTPPEKVEHGVDGTLDFTWNPQKDDATTVTFGNPRYQESHASTITVPWIISSDQVPQLSYELQILDKDGNKIPHVEPKKRTDPFCHRAFVTVGDNVKPGSPYKAQLTVENVYGRTTTISKPFTA</sequence>
<evidence type="ECO:0000313" key="2">
    <source>
        <dbReference type="Proteomes" id="UP000659223"/>
    </source>
</evidence>
<dbReference type="EMBL" id="BMUT01000007">
    <property type="protein sequence ID" value="GGX87334.1"/>
    <property type="molecule type" value="Genomic_DNA"/>
</dbReference>
<gene>
    <name evidence="1" type="ORF">GCM10010324_36030</name>
</gene>
<accession>A0ABQ2YM22</accession>
<dbReference type="Pfam" id="PF11958">
    <property type="entry name" value="DUF3472"/>
    <property type="match status" value="1"/>
</dbReference>
<evidence type="ECO:0000313" key="1">
    <source>
        <dbReference type="EMBL" id="GGX87334.1"/>
    </source>
</evidence>
<protein>
    <recommendedName>
        <fullName evidence="3">DUF3472 domain-containing protein</fullName>
    </recommendedName>
</protein>